<reference evidence="3" key="1">
    <citation type="submission" date="2016-06" db="UniProtKB">
        <authorList>
            <consortium name="WormBaseParasite"/>
        </authorList>
    </citation>
    <scope>IDENTIFICATION</scope>
</reference>
<proteinExistence type="predicted"/>
<dbReference type="WBParaSite" id="SCUD_0001927601-mRNA-1">
    <property type="protein sequence ID" value="SCUD_0001927601-mRNA-1"/>
    <property type="gene ID" value="SCUD_0001927601"/>
</dbReference>
<gene>
    <name evidence="1" type="ORF">SCUD_LOCUS19272</name>
</gene>
<evidence type="ECO:0000313" key="3">
    <source>
        <dbReference type="WBParaSite" id="SCUD_0001927601-mRNA-1"/>
    </source>
</evidence>
<dbReference type="Proteomes" id="UP000279833">
    <property type="component" value="Unassembled WGS sequence"/>
</dbReference>
<dbReference type="EMBL" id="UZAK01042235">
    <property type="protein sequence ID" value="VDP68591.1"/>
    <property type="molecule type" value="Genomic_DNA"/>
</dbReference>
<evidence type="ECO:0000313" key="1">
    <source>
        <dbReference type="EMBL" id="VDP68591.1"/>
    </source>
</evidence>
<protein>
    <submittedName>
        <fullName evidence="3">BRCA-2_OB1 domain-containing protein</fullName>
    </submittedName>
</protein>
<reference evidence="1 2" key="2">
    <citation type="submission" date="2018-11" db="EMBL/GenBank/DDBJ databases">
        <authorList>
            <consortium name="Pathogen Informatics"/>
        </authorList>
    </citation>
    <scope>NUCLEOTIDE SEQUENCE [LARGE SCALE GENOMIC DNA]</scope>
    <source>
        <strain evidence="1">Dakar</strain>
        <strain evidence="2">Dakar, Senegal</strain>
    </source>
</reference>
<sequence length="156" mass="18079">PFKAGERTSFGETNAVAVQFKKFTSVVKFVSEHNLFDPVIDCLDELSSFISWNLPKIDRFLVGVALVGCELDRRRLSVVLTLQNSNDRLTVIKHNTTPNTRISLTLWLQINKHQGYIRIIVTYKNLKERESVEICLYQECTLYVIVYHMKESLKNQ</sequence>
<keyword evidence="2" id="KW-1185">Reference proteome</keyword>
<organism evidence="3">
    <name type="scientific">Schistosoma curassoni</name>
    <dbReference type="NCBI Taxonomy" id="6186"/>
    <lineage>
        <taxon>Eukaryota</taxon>
        <taxon>Metazoa</taxon>
        <taxon>Spiralia</taxon>
        <taxon>Lophotrochozoa</taxon>
        <taxon>Platyhelminthes</taxon>
        <taxon>Trematoda</taxon>
        <taxon>Digenea</taxon>
        <taxon>Strigeidida</taxon>
        <taxon>Schistosomatoidea</taxon>
        <taxon>Schistosomatidae</taxon>
        <taxon>Schistosoma</taxon>
    </lineage>
</organism>
<accession>A0A183KW30</accession>
<evidence type="ECO:0000313" key="2">
    <source>
        <dbReference type="Proteomes" id="UP000279833"/>
    </source>
</evidence>
<name>A0A183KW30_9TREM</name>
<dbReference type="AlphaFoldDB" id="A0A183KW30"/>